<evidence type="ECO:0000256" key="1">
    <source>
        <dbReference type="SAM" id="SignalP"/>
    </source>
</evidence>
<comment type="caution">
    <text evidence="2">The sequence shown here is derived from an EMBL/GenBank/DDBJ whole genome shotgun (WGS) entry which is preliminary data.</text>
</comment>
<name>A0A1T2LA21_9GAMM</name>
<proteinExistence type="predicted"/>
<dbReference type="EMBL" id="MPRK01000051">
    <property type="protein sequence ID" value="OOZ41894.1"/>
    <property type="molecule type" value="Genomic_DNA"/>
</dbReference>
<keyword evidence="1" id="KW-0732">Signal</keyword>
<protein>
    <submittedName>
        <fullName evidence="2">Uncharacterized protein</fullName>
    </submittedName>
</protein>
<accession>A0A1T2LA21</accession>
<feature type="signal peptide" evidence="1">
    <location>
        <begin position="1"/>
        <end position="20"/>
    </location>
</feature>
<keyword evidence="3" id="KW-1185">Reference proteome</keyword>
<evidence type="ECO:0000313" key="2">
    <source>
        <dbReference type="EMBL" id="OOZ41894.1"/>
    </source>
</evidence>
<evidence type="ECO:0000313" key="3">
    <source>
        <dbReference type="Proteomes" id="UP000190198"/>
    </source>
</evidence>
<gene>
    <name evidence="2" type="ORF">BOW52_04060</name>
</gene>
<feature type="chain" id="PRO_5012481871" evidence="1">
    <location>
        <begin position="21"/>
        <end position="68"/>
    </location>
</feature>
<dbReference type="AlphaFoldDB" id="A0A1T2LA21"/>
<sequence length="68" mass="7928">MRFIRFTSFLIALISMQAHADILRCFTLVETGELIGGSSYYERFDGNPQRAEIEFNLKERYLVNHLGK</sequence>
<reference evidence="2 3" key="1">
    <citation type="submission" date="2016-11" db="EMBL/GenBank/DDBJ databases">
        <title>Mixed transmission modes and dynamic genome evolution in an obligate animal-bacterial symbiosis.</title>
        <authorList>
            <person name="Russell S.L."/>
            <person name="Corbett-Detig R.B."/>
            <person name="Cavanaugh C.M."/>
        </authorList>
    </citation>
    <scope>NUCLEOTIDE SEQUENCE [LARGE SCALE GENOMIC DNA]</scope>
    <source>
        <strain evidence="2">Sp-SM6</strain>
    </source>
</reference>
<dbReference type="Proteomes" id="UP000190198">
    <property type="component" value="Unassembled WGS sequence"/>
</dbReference>
<organism evidence="2 3">
    <name type="scientific">Solemya elarraichensis gill symbiont</name>
    <dbReference type="NCBI Taxonomy" id="1918949"/>
    <lineage>
        <taxon>Bacteria</taxon>
        <taxon>Pseudomonadati</taxon>
        <taxon>Pseudomonadota</taxon>
        <taxon>Gammaproteobacteria</taxon>
        <taxon>sulfur-oxidizing symbionts</taxon>
    </lineage>
</organism>